<name>A0A0B7HFW7_9FLAO</name>
<protein>
    <submittedName>
        <fullName evidence="1">Uncharacterized protein</fullName>
    </submittedName>
</protein>
<dbReference type="RefSeq" id="WP_095900273.1">
    <property type="nucleotide sequence ID" value="NZ_CP022382.1"/>
</dbReference>
<dbReference type="Proteomes" id="UP000044026">
    <property type="component" value="Unassembled WGS sequence"/>
</dbReference>
<organism evidence="1 2">
    <name type="scientific">Capnocytophaga canimorsus</name>
    <dbReference type="NCBI Taxonomy" id="28188"/>
    <lineage>
        <taxon>Bacteria</taxon>
        <taxon>Pseudomonadati</taxon>
        <taxon>Bacteroidota</taxon>
        <taxon>Flavobacteriia</taxon>
        <taxon>Flavobacteriales</taxon>
        <taxon>Flavobacteriaceae</taxon>
        <taxon>Capnocytophaga</taxon>
    </lineage>
</organism>
<sequence>MRKFILSMALAIVSVGAYAQAPVDNCTPAPNKPEIGTKYTYQVAISGGTTPNNYDGNGVYQWYVTQNGADLLKDDTANALDVNNDFFAYKGGSPYNSTANTGTTNSIDLEWKPNALMETRPFYLVLKYSEDNTVCLGKNVKVMKINPLNNFKLTITPVKNSDGDPFANPDDAKVCSSEVTSASIVGDKVKYVYGETKLYYKVKMTGFTGSWKPTIYLPELKGTTSIASPADGNYVPRKYTSVKWNVGTTGAFETFANVANNGTAQDIISENATNKQEFILEVTIDNGTYEGLTDEAIAVATKGQMVLANNSLGKRDVDDNCNEIADDNNKKANQKILARPTVTATSGNFIIQIQ</sequence>
<gene>
    <name evidence="1" type="ORF">CCAN12_670049</name>
</gene>
<evidence type="ECO:0000313" key="2">
    <source>
        <dbReference type="Proteomes" id="UP000044026"/>
    </source>
</evidence>
<accession>A0A0B7HFW7</accession>
<reference evidence="1 2" key="1">
    <citation type="submission" date="2015-01" db="EMBL/GenBank/DDBJ databases">
        <authorList>
            <person name="Xiang T."/>
            <person name="Song Y."/>
            <person name="Huang L."/>
            <person name="Wang B."/>
            <person name="Wu P."/>
        </authorList>
    </citation>
    <scope>NUCLEOTIDE SEQUENCE [LARGE SCALE GENOMIC DNA]</scope>
    <source>
        <strain evidence="1 2">Cc12</strain>
    </source>
</reference>
<proteinExistence type="predicted"/>
<dbReference type="AlphaFoldDB" id="A0A0B7HFW7"/>
<dbReference type="GeneID" id="69581192"/>
<evidence type="ECO:0000313" key="1">
    <source>
        <dbReference type="EMBL" id="CEN36752.1"/>
    </source>
</evidence>
<dbReference type="EMBL" id="CDOE01000064">
    <property type="protein sequence ID" value="CEN36752.1"/>
    <property type="molecule type" value="Genomic_DNA"/>
</dbReference>